<dbReference type="GO" id="GO:0006082">
    <property type="term" value="P:organic acid metabolic process"/>
    <property type="evidence" value="ECO:0007669"/>
    <property type="project" value="TreeGrafter"/>
</dbReference>
<dbReference type="Pfam" id="PF00067">
    <property type="entry name" value="p450"/>
    <property type="match status" value="1"/>
</dbReference>
<keyword evidence="7 9" id="KW-0503">Monooxygenase</keyword>
<keyword evidence="5 9" id="KW-0560">Oxidoreductase</keyword>
<comment type="similarity">
    <text evidence="2 9">Belongs to the cytochrome P450 family.</text>
</comment>
<gene>
    <name evidence="10" type="ORF">RN001_015522</name>
</gene>
<evidence type="ECO:0000256" key="9">
    <source>
        <dbReference type="RuleBase" id="RU000461"/>
    </source>
</evidence>
<protein>
    <recommendedName>
        <fullName evidence="12">Cytochrome P450</fullName>
    </recommendedName>
</protein>
<dbReference type="InterPro" id="IPR050182">
    <property type="entry name" value="Cytochrome_P450_fam2"/>
</dbReference>
<evidence type="ECO:0000256" key="1">
    <source>
        <dbReference type="ARBA" id="ARBA00001971"/>
    </source>
</evidence>
<dbReference type="FunFam" id="1.10.630.10:FF:000036">
    <property type="entry name" value="CYtochrome P450 family"/>
    <property type="match status" value="1"/>
</dbReference>
<evidence type="ECO:0000256" key="6">
    <source>
        <dbReference type="ARBA" id="ARBA00023004"/>
    </source>
</evidence>
<sequence>MFLHTVVFVVIILYFCYIAVKKPRNFPPGPPWMPVLGSLPYLHSFSKRVKNSQHVVLQQMCKHWNTKVLGLKCGEQLIIAVCSYPVIKKILDDETYNARPKNFFGELRTMGTKPGITSAEGAVWVEQKRFIMRHLRDVGLGKASMEIKIREELEDTFQYINQNNQKVEIGKLLQHAVINLIWFLTAGKRIQKNDTQFLRLLNLLERRSKAFDMSGGALSHFPWMRFIMPEKIGYNLIKKLNSELKSFLMETIEDHQKTWVQGNETDLMYLFIGEMRTQTDVSTNFTSDQLLMICLDLFVAGAHSTSSTLDYAFLMMLTHYDIQEKVQKLLDESFSKDQEVQYADRHKIPYIQAVLLEVKRYCSVVPIASRRVTKSTVLEEYDIPKDTTVLINLHAVLMNKDVWGDPDVFRPERFLDENGQICIAEEFLPFSMGKRRCLGEPFAKTFLFIFFVEILRKYSILPSLDTETPSIKPQQGIVSLPQKYTAEFRLRH</sequence>
<dbReference type="EMBL" id="JARPUR010000007">
    <property type="protein sequence ID" value="KAK4873493.1"/>
    <property type="molecule type" value="Genomic_DNA"/>
</dbReference>
<name>A0AAN7SL94_9COLE</name>
<accession>A0AAN7SL94</accession>
<dbReference type="PANTHER" id="PTHR24300">
    <property type="entry name" value="CYTOCHROME P450 508A4-RELATED"/>
    <property type="match status" value="1"/>
</dbReference>
<dbReference type="PROSITE" id="PS00086">
    <property type="entry name" value="CYTOCHROME_P450"/>
    <property type="match status" value="1"/>
</dbReference>
<evidence type="ECO:0000256" key="8">
    <source>
        <dbReference type="PIRSR" id="PIRSR602401-1"/>
    </source>
</evidence>
<dbReference type="GO" id="GO:0008395">
    <property type="term" value="F:steroid hydroxylase activity"/>
    <property type="evidence" value="ECO:0007669"/>
    <property type="project" value="TreeGrafter"/>
</dbReference>
<evidence type="ECO:0000256" key="3">
    <source>
        <dbReference type="ARBA" id="ARBA00022617"/>
    </source>
</evidence>
<dbReference type="InterPro" id="IPR017972">
    <property type="entry name" value="Cyt_P450_CS"/>
</dbReference>
<dbReference type="Gene3D" id="1.10.630.10">
    <property type="entry name" value="Cytochrome P450"/>
    <property type="match status" value="1"/>
</dbReference>
<evidence type="ECO:0000313" key="10">
    <source>
        <dbReference type="EMBL" id="KAK4873493.1"/>
    </source>
</evidence>
<comment type="cofactor">
    <cofactor evidence="1 8">
        <name>heme</name>
        <dbReference type="ChEBI" id="CHEBI:30413"/>
    </cofactor>
</comment>
<dbReference type="AlphaFoldDB" id="A0AAN7SL94"/>
<dbReference type="Proteomes" id="UP001353858">
    <property type="component" value="Unassembled WGS sequence"/>
</dbReference>
<proteinExistence type="inferred from homology"/>
<dbReference type="GO" id="GO:0006805">
    <property type="term" value="P:xenobiotic metabolic process"/>
    <property type="evidence" value="ECO:0007669"/>
    <property type="project" value="TreeGrafter"/>
</dbReference>
<evidence type="ECO:0000256" key="7">
    <source>
        <dbReference type="ARBA" id="ARBA00023033"/>
    </source>
</evidence>
<keyword evidence="4 8" id="KW-0479">Metal-binding</keyword>
<dbReference type="GO" id="GO:0005506">
    <property type="term" value="F:iron ion binding"/>
    <property type="evidence" value="ECO:0007669"/>
    <property type="project" value="InterPro"/>
</dbReference>
<dbReference type="InterPro" id="IPR036396">
    <property type="entry name" value="Cyt_P450_sf"/>
</dbReference>
<feature type="binding site" description="axial binding residue" evidence="8">
    <location>
        <position position="437"/>
    </location>
    <ligand>
        <name>heme</name>
        <dbReference type="ChEBI" id="CHEBI:30413"/>
    </ligand>
    <ligandPart>
        <name>Fe</name>
        <dbReference type="ChEBI" id="CHEBI:18248"/>
    </ligandPart>
</feature>
<evidence type="ECO:0000256" key="5">
    <source>
        <dbReference type="ARBA" id="ARBA00023002"/>
    </source>
</evidence>
<keyword evidence="6 8" id="KW-0408">Iron</keyword>
<keyword evidence="3 8" id="KW-0349">Heme</keyword>
<evidence type="ECO:0000256" key="4">
    <source>
        <dbReference type="ARBA" id="ARBA00022723"/>
    </source>
</evidence>
<dbReference type="SUPFAM" id="SSF48264">
    <property type="entry name" value="Cytochrome P450"/>
    <property type="match status" value="1"/>
</dbReference>
<dbReference type="InterPro" id="IPR002401">
    <property type="entry name" value="Cyt_P450_E_grp-I"/>
</dbReference>
<evidence type="ECO:0008006" key="12">
    <source>
        <dbReference type="Google" id="ProtNLM"/>
    </source>
</evidence>
<evidence type="ECO:0000313" key="11">
    <source>
        <dbReference type="Proteomes" id="UP001353858"/>
    </source>
</evidence>
<evidence type="ECO:0000256" key="2">
    <source>
        <dbReference type="ARBA" id="ARBA00010617"/>
    </source>
</evidence>
<comment type="caution">
    <text evidence="10">The sequence shown here is derived from an EMBL/GenBank/DDBJ whole genome shotgun (WGS) entry which is preliminary data.</text>
</comment>
<dbReference type="GO" id="GO:0016712">
    <property type="term" value="F:oxidoreductase activity, acting on paired donors, with incorporation or reduction of molecular oxygen, reduced flavin or flavoprotein as one donor, and incorporation of one atom of oxygen"/>
    <property type="evidence" value="ECO:0007669"/>
    <property type="project" value="TreeGrafter"/>
</dbReference>
<dbReference type="PANTHER" id="PTHR24300:SF376">
    <property type="entry name" value="CYTOCHROME P450 15A1"/>
    <property type="match status" value="1"/>
</dbReference>
<reference evidence="11" key="1">
    <citation type="submission" date="2023-01" db="EMBL/GenBank/DDBJ databases">
        <title>Key to firefly adult light organ development and bioluminescence: homeobox transcription factors regulate luciferase expression and transportation to peroxisome.</title>
        <authorList>
            <person name="Fu X."/>
        </authorList>
    </citation>
    <scope>NUCLEOTIDE SEQUENCE [LARGE SCALE GENOMIC DNA]</scope>
</reference>
<dbReference type="InterPro" id="IPR001128">
    <property type="entry name" value="Cyt_P450"/>
</dbReference>
<dbReference type="PRINTS" id="PR00385">
    <property type="entry name" value="P450"/>
</dbReference>
<organism evidence="10 11">
    <name type="scientific">Aquatica leii</name>
    <dbReference type="NCBI Taxonomy" id="1421715"/>
    <lineage>
        <taxon>Eukaryota</taxon>
        <taxon>Metazoa</taxon>
        <taxon>Ecdysozoa</taxon>
        <taxon>Arthropoda</taxon>
        <taxon>Hexapoda</taxon>
        <taxon>Insecta</taxon>
        <taxon>Pterygota</taxon>
        <taxon>Neoptera</taxon>
        <taxon>Endopterygota</taxon>
        <taxon>Coleoptera</taxon>
        <taxon>Polyphaga</taxon>
        <taxon>Elateriformia</taxon>
        <taxon>Elateroidea</taxon>
        <taxon>Lampyridae</taxon>
        <taxon>Luciolinae</taxon>
        <taxon>Aquatica</taxon>
    </lineage>
</organism>
<keyword evidence="11" id="KW-1185">Reference proteome</keyword>
<dbReference type="GO" id="GO:0005737">
    <property type="term" value="C:cytoplasm"/>
    <property type="evidence" value="ECO:0007669"/>
    <property type="project" value="TreeGrafter"/>
</dbReference>
<dbReference type="GO" id="GO:0020037">
    <property type="term" value="F:heme binding"/>
    <property type="evidence" value="ECO:0007669"/>
    <property type="project" value="InterPro"/>
</dbReference>
<dbReference type="PRINTS" id="PR00463">
    <property type="entry name" value="EP450I"/>
</dbReference>